<evidence type="ECO:0000256" key="2">
    <source>
        <dbReference type="SAM" id="Phobius"/>
    </source>
</evidence>
<feature type="transmembrane region" description="Helical" evidence="2">
    <location>
        <begin position="131"/>
        <end position="156"/>
    </location>
</feature>
<reference evidence="3 4" key="1">
    <citation type="submission" date="2024-07" db="EMBL/GenBank/DDBJ databases">
        <title>Section-level genome sequencing and comparative genomics of Aspergillus sections Usti and Cavernicolus.</title>
        <authorList>
            <consortium name="Lawrence Berkeley National Laboratory"/>
            <person name="Nybo J.L."/>
            <person name="Vesth T.C."/>
            <person name="Theobald S."/>
            <person name="Frisvad J.C."/>
            <person name="Larsen T.O."/>
            <person name="Kjaerboelling I."/>
            <person name="Rothschild-Mancinelli K."/>
            <person name="Lyhne E.K."/>
            <person name="Kogle M.E."/>
            <person name="Barry K."/>
            <person name="Clum A."/>
            <person name="Na H."/>
            <person name="Ledsgaard L."/>
            <person name="Lin J."/>
            <person name="Lipzen A."/>
            <person name="Kuo A."/>
            <person name="Riley R."/>
            <person name="Mondo S."/>
            <person name="Labutti K."/>
            <person name="Haridas S."/>
            <person name="Pangalinan J."/>
            <person name="Salamov A.A."/>
            <person name="Simmons B.A."/>
            <person name="Magnuson J.K."/>
            <person name="Chen J."/>
            <person name="Drula E."/>
            <person name="Henrissat B."/>
            <person name="Wiebenga A."/>
            <person name="Lubbers R.J."/>
            <person name="Gomes A.C."/>
            <person name="Makela M.R."/>
            <person name="Stajich J."/>
            <person name="Grigoriev I.V."/>
            <person name="Mortensen U.H."/>
            <person name="De Vries R.P."/>
            <person name="Baker S.E."/>
            <person name="Andersen M.R."/>
        </authorList>
    </citation>
    <scope>NUCLEOTIDE SEQUENCE [LARGE SCALE GENOMIC DNA]</scope>
    <source>
        <strain evidence="3 4">CBS 123904</strain>
    </source>
</reference>
<dbReference type="Proteomes" id="UP001610446">
    <property type="component" value="Unassembled WGS sequence"/>
</dbReference>
<keyword evidence="2" id="KW-1133">Transmembrane helix</keyword>
<keyword evidence="2" id="KW-0812">Transmembrane</keyword>
<feature type="transmembrane region" description="Helical" evidence="2">
    <location>
        <begin position="176"/>
        <end position="202"/>
    </location>
</feature>
<protein>
    <submittedName>
        <fullName evidence="3">Uncharacterized protein</fullName>
    </submittedName>
</protein>
<keyword evidence="2" id="KW-0472">Membrane</keyword>
<evidence type="ECO:0000313" key="4">
    <source>
        <dbReference type="Proteomes" id="UP001610446"/>
    </source>
</evidence>
<gene>
    <name evidence="3" type="ORF">BJY01DRAFT_225063</name>
</gene>
<keyword evidence="4" id="KW-1185">Reference proteome</keyword>
<sequence>MAPEPTSPYRLPPLPEYLSSWNNPFDLGDRSNIRYESAASHEHEHEGEPEPEPSPGRPAFGLGISQRSPSTPNHPTHSRTVSYDDTATLGRSASNRASSRFANSETALLDEHSPPLKCPTTKTIVHRRLGWVPITILVLAVYSTVVSGLYLIVAFLKPRYGKTVGVDGKVVPSTASLLSTLFAKTVELAYVTVCVAFLGQVLTRRAITKGSKGISIADMSMRTWIMQPGSMIVHWESLRYSGWTILGAITLTATIVAMLYTTAAEALVTPKLRMGPFEDRMLVGDVSTSFANTIYLANNCETPVALQSDPEYRNITCLDMQHAGQAYHNYQAFLHAWSLATEGTRSSTTELASRPRPTGSIHDNTTVTGSWIERYNMTALSKKYGRIVHNVTAAMPHGGIIAAANHPKNSITQPRDRSGEGNYDLDASVPSPAVNVLCVGMNETELEPIVYTQWPNGNKTFNPVTWTTDVPDDVPSFDNWHNRTVVDDIFGFGPDYPGYYAPIFGKLPKPHNTILNVTGQYLPGAIYLLGAAPPDVEPKYVLCSLRAKQAPACSTQYKATASGSQLSTTCEEGDSLQYNVRNPDTPKAIWQPDWKNIASEWAFTLSLNAGITDGMAMNARLLMQFVPKTAALSPDLPSVSEALAVLAGNTLLMSTQNAPFVHFWNYTAEQAPNNTLPEPDTQSFNATIRSVEYASGGTQRWQGVFYPILIFAFITSALCLAFMLLEVRGKQITDFTEPQNLFALAMNSPSTARLNGACGSGPEGTQLKERWFVAMEEQDEHYYIQPKAEENTPRVSIHRAGPLDDEMEMEEQELGQLKTAATNSPAMDEYRRLSSRKSWVSRNFY</sequence>
<dbReference type="EMBL" id="JBFXLU010000239">
    <property type="protein sequence ID" value="KAL2833588.1"/>
    <property type="molecule type" value="Genomic_DNA"/>
</dbReference>
<comment type="caution">
    <text evidence="3">The sequence shown here is derived from an EMBL/GenBank/DDBJ whole genome shotgun (WGS) entry which is preliminary data.</text>
</comment>
<proteinExistence type="predicted"/>
<feature type="compositionally biased region" description="Polar residues" evidence="1">
    <location>
        <begin position="65"/>
        <end position="85"/>
    </location>
</feature>
<feature type="region of interest" description="Disordered" evidence="1">
    <location>
        <begin position="1"/>
        <end position="87"/>
    </location>
</feature>
<feature type="transmembrane region" description="Helical" evidence="2">
    <location>
        <begin position="704"/>
        <end position="725"/>
    </location>
</feature>
<evidence type="ECO:0000256" key="1">
    <source>
        <dbReference type="SAM" id="MobiDB-lite"/>
    </source>
</evidence>
<feature type="transmembrane region" description="Helical" evidence="2">
    <location>
        <begin position="240"/>
        <end position="260"/>
    </location>
</feature>
<organism evidence="3 4">
    <name type="scientific">Aspergillus pseudoustus</name>
    <dbReference type="NCBI Taxonomy" id="1810923"/>
    <lineage>
        <taxon>Eukaryota</taxon>
        <taxon>Fungi</taxon>
        <taxon>Dikarya</taxon>
        <taxon>Ascomycota</taxon>
        <taxon>Pezizomycotina</taxon>
        <taxon>Eurotiomycetes</taxon>
        <taxon>Eurotiomycetidae</taxon>
        <taxon>Eurotiales</taxon>
        <taxon>Aspergillaceae</taxon>
        <taxon>Aspergillus</taxon>
        <taxon>Aspergillus subgen. Nidulantes</taxon>
    </lineage>
</organism>
<name>A0ABR4J0L7_9EURO</name>
<feature type="compositionally biased region" description="Basic and acidic residues" evidence="1">
    <location>
        <begin position="27"/>
        <end position="48"/>
    </location>
</feature>
<evidence type="ECO:0000313" key="3">
    <source>
        <dbReference type="EMBL" id="KAL2833588.1"/>
    </source>
</evidence>
<accession>A0ABR4J0L7</accession>